<dbReference type="Gene3D" id="1.25.40.10">
    <property type="entry name" value="Tetratricopeptide repeat domain"/>
    <property type="match status" value="2"/>
</dbReference>
<feature type="chain" id="PRO_5026914531" evidence="2">
    <location>
        <begin position="28"/>
        <end position="574"/>
    </location>
</feature>
<dbReference type="PANTHER" id="PTHR12558">
    <property type="entry name" value="CELL DIVISION CYCLE 16,23,27"/>
    <property type="match status" value="1"/>
</dbReference>
<accession>A0A6L5YWE3</accession>
<sequence length="574" mass="63265">MTSRLWTGLQASALALAVIATAPAAGAQGLAGPYLAGSQADLRDDYLPASRYYDDAIRVASEDASLLNAAMVVNVIAGRLNRGLDMARRLEPVDGANQLVSLTLLAEALRDEDYAAARRMAEDPARQLNPMFAQLVEGWSRIGEGDFAGGVAVFEGMSGNAAVEIYGKVHLAYAHAFAGDFETAARILDGDDDSPLHVDRLTIATHLVSLSQIDRGSDALELVDRLLANGGADPQLEQMRERLLAGEALEFDQIARPADGAASAYAVLADALLREDALRLSLFYGRLATHIRPRYDQVTALIADILAEQRQYELAIATYEEVAPGSPWYIAAEIGRAAALDGAGRHDEAIEVLSKLSRERPDVISVHNALGDTLRNNEEFARAAEAYSRAVELIEEPAQQHWRLFYVRGISYERTDEWDKAEADFRTALELNPEQPNVLNYLGYSLVELRRNMDEALDMIERAVAQRPQDGYITDSLGWVYYRLDRFDEAVGPMERAVELEPVDPVINDHLGDVLWKVGRKMEARFQWRRALSFEPEEDEAVRIRRKLDAGLDKVLAEEAAIGEEKTAETASGN</sequence>
<keyword evidence="1" id="KW-0802">TPR repeat</keyword>
<reference evidence="3 4" key="1">
    <citation type="submission" date="2019-10" db="EMBL/GenBank/DDBJ databases">
        <title>Cognatihalovulum marinum gen. nov. sp. nov., a new member of the family Rhodobacteraceae isolated from deep seawater of the Northwest Indian Ocean.</title>
        <authorList>
            <person name="Ruan C."/>
            <person name="Wang J."/>
            <person name="Zheng X."/>
            <person name="Song L."/>
            <person name="Zhu Y."/>
            <person name="Huang Y."/>
            <person name="Lu Z."/>
            <person name="Du W."/>
            <person name="Huang L."/>
            <person name="Dai X."/>
        </authorList>
    </citation>
    <scope>NUCLEOTIDE SEQUENCE [LARGE SCALE GENOMIC DNA]</scope>
    <source>
        <strain evidence="3 4">2CG4</strain>
    </source>
</reference>
<organism evidence="3 4">
    <name type="scientific">Halovulum marinum</name>
    <dbReference type="NCBI Taxonomy" id="2662447"/>
    <lineage>
        <taxon>Bacteria</taxon>
        <taxon>Pseudomonadati</taxon>
        <taxon>Pseudomonadota</taxon>
        <taxon>Alphaproteobacteria</taxon>
        <taxon>Rhodobacterales</taxon>
        <taxon>Paracoccaceae</taxon>
        <taxon>Halovulum</taxon>
    </lineage>
</organism>
<protein>
    <submittedName>
        <fullName evidence="3">Tetratricopeptide repeat protein</fullName>
    </submittedName>
</protein>
<proteinExistence type="predicted"/>
<evidence type="ECO:0000256" key="1">
    <source>
        <dbReference type="PROSITE-ProRule" id="PRU00339"/>
    </source>
</evidence>
<dbReference type="Proteomes" id="UP000474957">
    <property type="component" value="Unassembled WGS sequence"/>
</dbReference>
<comment type="caution">
    <text evidence="3">The sequence shown here is derived from an EMBL/GenBank/DDBJ whole genome shotgun (WGS) entry which is preliminary data.</text>
</comment>
<keyword evidence="2" id="KW-0732">Signal</keyword>
<evidence type="ECO:0000313" key="4">
    <source>
        <dbReference type="Proteomes" id="UP000474957"/>
    </source>
</evidence>
<evidence type="ECO:0000313" key="3">
    <source>
        <dbReference type="EMBL" id="MSU88192.1"/>
    </source>
</evidence>
<evidence type="ECO:0000256" key="2">
    <source>
        <dbReference type="SAM" id="SignalP"/>
    </source>
</evidence>
<feature type="repeat" description="TPR" evidence="1">
    <location>
        <begin position="364"/>
        <end position="397"/>
    </location>
</feature>
<name>A0A6L5YWE3_9RHOB</name>
<dbReference type="InterPro" id="IPR011990">
    <property type="entry name" value="TPR-like_helical_dom_sf"/>
</dbReference>
<feature type="repeat" description="TPR" evidence="1">
    <location>
        <begin position="471"/>
        <end position="504"/>
    </location>
</feature>
<feature type="signal peptide" evidence="2">
    <location>
        <begin position="1"/>
        <end position="27"/>
    </location>
</feature>
<dbReference type="SUPFAM" id="SSF48452">
    <property type="entry name" value="TPR-like"/>
    <property type="match status" value="2"/>
</dbReference>
<dbReference type="RefSeq" id="WP_154444021.1">
    <property type="nucleotide sequence ID" value="NZ_WIND01000001.1"/>
</dbReference>
<dbReference type="SMART" id="SM00028">
    <property type="entry name" value="TPR"/>
    <property type="match status" value="7"/>
</dbReference>
<dbReference type="Pfam" id="PF14559">
    <property type="entry name" value="TPR_19"/>
    <property type="match status" value="1"/>
</dbReference>
<dbReference type="EMBL" id="WIND01000001">
    <property type="protein sequence ID" value="MSU88192.1"/>
    <property type="molecule type" value="Genomic_DNA"/>
</dbReference>
<dbReference type="PANTHER" id="PTHR12558:SF13">
    <property type="entry name" value="CELL DIVISION CYCLE PROTEIN 27 HOMOLOG"/>
    <property type="match status" value="1"/>
</dbReference>
<dbReference type="AlphaFoldDB" id="A0A6L5YWE3"/>
<dbReference type="PROSITE" id="PS50005">
    <property type="entry name" value="TPR"/>
    <property type="match status" value="3"/>
</dbReference>
<dbReference type="Pfam" id="PF13432">
    <property type="entry name" value="TPR_16"/>
    <property type="match status" value="1"/>
</dbReference>
<feature type="repeat" description="TPR" evidence="1">
    <location>
        <begin position="402"/>
        <end position="435"/>
    </location>
</feature>
<gene>
    <name evidence="3" type="ORF">GE300_01005</name>
</gene>
<keyword evidence="4" id="KW-1185">Reference proteome</keyword>
<dbReference type="InterPro" id="IPR019734">
    <property type="entry name" value="TPR_rpt"/>
</dbReference>